<feature type="region of interest" description="Disordered" evidence="4">
    <location>
        <begin position="168"/>
        <end position="194"/>
    </location>
</feature>
<evidence type="ECO:0000256" key="4">
    <source>
        <dbReference type="SAM" id="MobiDB-lite"/>
    </source>
</evidence>
<dbReference type="InterPro" id="IPR008380">
    <property type="entry name" value="HAD-SF_hydro_IG_5-nucl"/>
</dbReference>
<dbReference type="SUPFAM" id="SSF56784">
    <property type="entry name" value="HAD-like"/>
    <property type="match status" value="1"/>
</dbReference>
<keyword evidence="6" id="KW-1185">Reference proteome</keyword>
<comment type="caution">
    <text evidence="5">The sequence shown here is derived from an EMBL/GenBank/DDBJ whole genome shotgun (WGS) entry which is preliminary data.</text>
</comment>
<dbReference type="InterPro" id="IPR036412">
    <property type="entry name" value="HAD-like_sf"/>
</dbReference>
<protein>
    <submittedName>
        <fullName evidence="5">Uncharacterized protein</fullName>
    </submittedName>
</protein>
<reference evidence="5 6" key="1">
    <citation type="submission" date="2020-10" db="EMBL/GenBank/DDBJ databases">
        <title>The Coptis chinensis genome and diversification of protoberbering-type alkaloids.</title>
        <authorList>
            <person name="Wang B."/>
            <person name="Shu S."/>
            <person name="Song C."/>
            <person name="Liu Y."/>
        </authorList>
    </citation>
    <scope>NUCLEOTIDE SEQUENCE [LARGE SCALE GENOMIC DNA]</scope>
    <source>
        <strain evidence="5">HL-2020</strain>
        <tissue evidence="5">Leaf</tissue>
    </source>
</reference>
<dbReference type="AlphaFoldDB" id="A0A835HSG5"/>
<evidence type="ECO:0000256" key="2">
    <source>
        <dbReference type="ARBA" id="ARBA00022801"/>
    </source>
</evidence>
<evidence type="ECO:0000313" key="5">
    <source>
        <dbReference type="EMBL" id="KAF9602383.1"/>
    </source>
</evidence>
<keyword evidence="2" id="KW-0378">Hydrolase</keyword>
<feature type="compositionally biased region" description="Basic and acidic residues" evidence="4">
    <location>
        <begin position="183"/>
        <end position="194"/>
    </location>
</feature>
<dbReference type="Proteomes" id="UP000631114">
    <property type="component" value="Unassembled WGS sequence"/>
</dbReference>
<evidence type="ECO:0000313" key="6">
    <source>
        <dbReference type="Proteomes" id="UP000631114"/>
    </source>
</evidence>
<evidence type="ECO:0000256" key="1">
    <source>
        <dbReference type="ARBA" id="ARBA00022723"/>
    </source>
</evidence>
<dbReference type="Pfam" id="PF05761">
    <property type="entry name" value="5_nucleotid"/>
    <property type="match status" value="1"/>
</dbReference>
<sequence>MRRGNLCSTMKNMFNSSFGATFLIDLVESAFAYNIHQYADVYTSKPENFMLYPPEAWLHVPFDIKIMPHHVKMSTLVSPELHVISTEAWLHVPFDIKIMPHHVKPNPDLEHKISNIEISQTLYSQKRKHGNPVEKKRMEEEDEEEDYVSIKAKFHIIQELLGKLHATAASDQRSETCGSLLKEPNEERELVRPQ</sequence>
<organism evidence="5 6">
    <name type="scientific">Coptis chinensis</name>
    <dbReference type="NCBI Taxonomy" id="261450"/>
    <lineage>
        <taxon>Eukaryota</taxon>
        <taxon>Viridiplantae</taxon>
        <taxon>Streptophyta</taxon>
        <taxon>Embryophyta</taxon>
        <taxon>Tracheophyta</taxon>
        <taxon>Spermatophyta</taxon>
        <taxon>Magnoliopsida</taxon>
        <taxon>Ranunculales</taxon>
        <taxon>Ranunculaceae</taxon>
        <taxon>Coptidoideae</taxon>
        <taxon>Coptis</taxon>
    </lineage>
</organism>
<dbReference type="GO" id="GO:0008253">
    <property type="term" value="F:5'-nucleotidase activity"/>
    <property type="evidence" value="ECO:0007669"/>
    <property type="project" value="TreeGrafter"/>
</dbReference>
<dbReference type="OrthoDB" id="8062037at2759"/>
<accession>A0A835HSG5</accession>
<dbReference type="GO" id="GO:0046872">
    <property type="term" value="F:metal ion binding"/>
    <property type="evidence" value="ECO:0007669"/>
    <property type="project" value="UniProtKB-KW"/>
</dbReference>
<dbReference type="PANTHER" id="PTHR12103:SF12">
    <property type="entry name" value="FI20020P1"/>
    <property type="match status" value="1"/>
</dbReference>
<evidence type="ECO:0000256" key="3">
    <source>
        <dbReference type="ARBA" id="ARBA00022842"/>
    </source>
</evidence>
<keyword evidence="3" id="KW-0460">Magnesium</keyword>
<dbReference type="PANTHER" id="PTHR12103">
    <property type="entry name" value="5'-NUCLEOTIDASE DOMAIN-CONTAINING"/>
    <property type="match status" value="1"/>
</dbReference>
<proteinExistence type="predicted"/>
<dbReference type="EMBL" id="JADFTS010000006">
    <property type="protein sequence ID" value="KAF9602383.1"/>
    <property type="molecule type" value="Genomic_DNA"/>
</dbReference>
<name>A0A835HSG5_9MAGN</name>
<keyword evidence="1" id="KW-0479">Metal-binding</keyword>
<gene>
    <name evidence="5" type="ORF">IFM89_027093</name>
</gene>